<gene>
    <name evidence="4" type="ORF">SAMN05421867_12122</name>
</gene>
<feature type="domain" description="Lsr2 DNA-binding" evidence="3">
    <location>
        <begin position="249"/>
        <end position="281"/>
    </location>
</feature>
<keyword evidence="5" id="KW-1185">Reference proteome</keyword>
<accession>A0A1I1AUM8</accession>
<dbReference type="AlphaFoldDB" id="A0A1I1AUM8"/>
<dbReference type="OrthoDB" id="4113332at2"/>
<feature type="compositionally biased region" description="Basic residues" evidence="2">
    <location>
        <begin position="160"/>
        <end position="169"/>
    </location>
</feature>
<reference evidence="4 5" key="1">
    <citation type="submission" date="2016-10" db="EMBL/GenBank/DDBJ databases">
        <authorList>
            <person name="de Groot N.N."/>
        </authorList>
    </citation>
    <scope>NUCLEOTIDE SEQUENCE [LARGE SCALE GENOMIC DNA]</scope>
    <source>
        <strain evidence="4 5">CGMCC 4.6945</strain>
    </source>
</reference>
<protein>
    <submittedName>
        <fullName evidence="4">Lsr2 protein</fullName>
    </submittedName>
</protein>
<evidence type="ECO:0000313" key="5">
    <source>
        <dbReference type="Proteomes" id="UP000199012"/>
    </source>
</evidence>
<dbReference type="Proteomes" id="UP000199012">
    <property type="component" value="Unassembled WGS sequence"/>
</dbReference>
<sequence>MSVSTSTTQETSTGWAPVPDVDKLTILKLLADGRSPAFAATATNYPTSRVRQLATAHGFPDLDKVAWAVDVVAADINRAELERVTDPSTAPQRGTAQRPPAPPTANPAPGAPAASLAPVPEHAAAAKDTAASEPPEHPQDDDVAGPAADSAAGLIARGSKSARARTKRLATKAAEVLGALQSALQAEEAERLAAAEAARAKAREQAERAAKERKIRAELEELERRRDELRGQLHPARPSRPAPAPRAIDPKAVRRWARANGVEVPNAGRVPVRVVEQYLAASTKAA</sequence>
<evidence type="ECO:0000256" key="2">
    <source>
        <dbReference type="SAM" id="MobiDB-lite"/>
    </source>
</evidence>
<evidence type="ECO:0000256" key="1">
    <source>
        <dbReference type="ARBA" id="ARBA00023125"/>
    </source>
</evidence>
<feature type="region of interest" description="Disordered" evidence="2">
    <location>
        <begin position="82"/>
        <end position="169"/>
    </location>
</feature>
<feature type="compositionally biased region" description="Pro residues" evidence="2">
    <location>
        <begin position="99"/>
        <end position="110"/>
    </location>
</feature>
<dbReference type="RefSeq" id="WP_090034874.1">
    <property type="nucleotide sequence ID" value="NZ_BONM01000014.1"/>
</dbReference>
<dbReference type="Gene3D" id="4.10.320.10">
    <property type="entry name" value="E3-binding domain"/>
    <property type="match status" value="1"/>
</dbReference>
<proteinExistence type="predicted"/>
<name>A0A1I1AUM8_9CELL</name>
<dbReference type="GO" id="GO:0003677">
    <property type="term" value="F:DNA binding"/>
    <property type="evidence" value="ECO:0007669"/>
    <property type="project" value="UniProtKB-KW"/>
</dbReference>
<evidence type="ECO:0000313" key="4">
    <source>
        <dbReference type="EMBL" id="SFB40040.1"/>
    </source>
</evidence>
<dbReference type="GO" id="GO:0016746">
    <property type="term" value="F:acyltransferase activity"/>
    <property type="evidence" value="ECO:0007669"/>
    <property type="project" value="InterPro"/>
</dbReference>
<keyword evidence="1" id="KW-0238">DNA-binding</keyword>
<feature type="region of interest" description="Disordered" evidence="2">
    <location>
        <begin position="226"/>
        <end position="248"/>
    </location>
</feature>
<dbReference type="Pfam" id="PF23359">
    <property type="entry name" value="Lsr2_DNA-bd"/>
    <property type="match status" value="1"/>
</dbReference>
<dbReference type="InterPro" id="IPR055370">
    <property type="entry name" value="Lsr2_DNA-bd"/>
</dbReference>
<organism evidence="4 5">
    <name type="scientific">Cellulomonas marina</name>
    <dbReference type="NCBI Taxonomy" id="988821"/>
    <lineage>
        <taxon>Bacteria</taxon>
        <taxon>Bacillati</taxon>
        <taxon>Actinomycetota</taxon>
        <taxon>Actinomycetes</taxon>
        <taxon>Micrococcales</taxon>
        <taxon>Cellulomonadaceae</taxon>
        <taxon>Cellulomonas</taxon>
    </lineage>
</organism>
<dbReference type="InterPro" id="IPR036625">
    <property type="entry name" value="E3-bd_dom_sf"/>
</dbReference>
<evidence type="ECO:0000259" key="3">
    <source>
        <dbReference type="Pfam" id="PF23359"/>
    </source>
</evidence>
<dbReference type="EMBL" id="FOKA01000021">
    <property type="protein sequence ID" value="SFB40040.1"/>
    <property type="molecule type" value="Genomic_DNA"/>
</dbReference>
<dbReference type="STRING" id="988821.SAMN05421867_12122"/>